<evidence type="ECO:0000256" key="4">
    <source>
        <dbReference type="ARBA" id="ARBA00023136"/>
    </source>
</evidence>
<comment type="subcellular location">
    <subcellularLocation>
        <location evidence="1">Membrane</location>
        <topology evidence="1">Multi-pass membrane protein</topology>
    </subcellularLocation>
</comment>
<keyword evidence="2 6" id="KW-0812">Transmembrane</keyword>
<evidence type="ECO:0000313" key="7">
    <source>
        <dbReference type="EMBL" id="KNG89421.1"/>
    </source>
</evidence>
<dbReference type="Proteomes" id="UP000037505">
    <property type="component" value="Unassembled WGS sequence"/>
</dbReference>
<comment type="caution">
    <text evidence="7">The sequence shown here is derived from an EMBL/GenBank/DDBJ whole genome shotgun (WGS) entry which is preliminary data.</text>
</comment>
<dbReference type="STRING" id="1509407.A0A0L1JCB8"/>
<feature type="transmembrane region" description="Helical" evidence="6">
    <location>
        <begin position="101"/>
        <end position="122"/>
    </location>
</feature>
<accession>A0A0L1JCB8</accession>
<dbReference type="InterPro" id="IPR007568">
    <property type="entry name" value="RTA1"/>
</dbReference>
<feature type="transmembrane region" description="Helical" evidence="6">
    <location>
        <begin position="69"/>
        <end position="89"/>
    </location>
</feature>
<gene>
    <name evidence="7" type="ORF">ANOM_003157</name>
</gene>
<keyword evidence="8" id="KW-1185">Reference proteome</keyword>
<evidence type="ECO:0000313" key="8">
    <source>
        <dbReference type="Proteomes" id="UP000037505"/>
    </source>
</evidence>
<dbReference type="OrthoDB" id="5384040at2759"/>
<evidence type="ECO:0000256" key="3">
    <source>
        <dbReference type="ARBA" id="ARBA00022989"/>
    </source>
</evidence>
<dbReference type="EMBL" id="JNOM01000031">
    <property type="protein sequence ID" value="KNG89421.1"/>
    <property type="molecule type" value="Genomic_DNA"/>
</dbReference>
<evidence type="ECO:0000256" key="5">
    <source>
        <dbReference type="SAM" id="MobiDB-lite"/>
    </source>
</evidence>
<dbReference type="PANTHER" id="PTHR31465:SF15">
    <property type="entry name" value="LIPID TRANSPORTER ATNI-RELATED"/>
    <property type="match status" value="1"/>
</dbReference>
<dbReference type="AlphaFoldDB" id="A0A0L1JCB8"/>
<dbReference type="PANTHER" id="PTHR31465">
    <property type="entry name" value="PROTEIN RTA1-RELATED"/>
    <property type="match status" value="1"/>
</dbReference>
<organism evidence="7 8">
    <name type="scientific">Aspergillus nomiae NRRL (strain ATCC 15546 / NRRL 13137 / CBS 260.88 / M93)</name>
    <dbReference type="NCBI Taxonomy" id="1509407"/>
    <lineage>
        <taxon>Eukaryota</taxon>
        <taxon>Fungi</taxon>
        <taxon>Dikarya</taxon>
        <taxon>Ascomycota</taxon>
        <taxon>Pezizomycotina</taxon>
        <taxon>Eurotiomycetes</taxon>
        <taxon>Eurotiomycetidae</taxon>
        <taxon>Eurotiales</taxon>
        <taxon>Aspergillaceae</taxon>
        <taxon>Aspergillus</taxon>
        <taxon>Aspergillus subgen. Circumdati</taxon>
    </lineage>
</organism>
<keyword evidence="4 6" id="KW-0472">Membrane</keyword>
<evidence type="ECO:0000256" key="2">
    <source>
        <dbReference type="ARBA" id="ARBA00022692"/>
    </source>
</evidence>
<evidence type="ECO:0000256" key="1">
    <source>
        <dbReference type="ARBA" id="ARBA00004141"/>
    </source>
</evidence>
<protein>
    <submittedName>
        <fullName evidence="7">RTA1 domain protein</fullName>
    </submittedName>
</protein>
<feature type="non-terminal residue" evidence="7">
    <location>
        <position position="1"/>
    </location>
</feature>
<feature type="transmembrane region" description="Helical" evidence="6">
    <location>
        <begin position="223"/>
        <end position="242"/>
    </location>
</feature>
<feature type="transmembrane region" description="Helical" evidence="6">
    <location>
        <begin position="143"/>
        <end position="160"/>
    </location>
</feature>
<proteinExistence type="predicted"/>
<feature type="transmembrane region" description="Helical" evidence="6">
    <location>
        <begin position="180"/>
        <end position="202"/>
    </location>
</feature>
<dbReference type="GO" id="GO:0016020">
    <property type="term" value="C:membrane"/>
    <property type="evidence" value="ECO:0007669"/>
    <property type="project" value="UniProtKB-SubCell"/>
</dbReference>
<sequence>LSEYSGKPLLRRHWLSISVMGLTAKCDLTNENAQYPYCASPAAAIIFSVLFGVTFAGHLALAILYRKKFCWVIIVGSGWECLGLIMRAYSTLDQTKSSTLAAAQLLVLLAPLWINAFVYMIFGRMVYYYTPNKKIKGIKAESMAKIFIWLDITAFIIQGTGGILDSDGFGEKLNRTGMNIYTAGIAIQEFFILCFLALLIVFHKRMLSGYRNIERGNGWKWMVYGMYVTLLCLTTRIVYRLVEFANPNQAGKTVLSTKEAPFYILECVPICIGMMLWNALHPGRIMPGPDSEFPKLSRAEKKQMKQEAKEAKKQRRVGFSQKYTAVNDSEYTLTRPSDEERETGYGGGRWPLNEVESGRRGYGNEYGYVR</sequence>
<dbReference type="GeneID" id="26804961"/>
<feature type="transmembrane region" description="Helical" evidence="6">
    <location>
        <begin position="42"/>
        <end position="62"/>
    </location>
</feature>
<evidence type="ECO:0000256" key="6">
    <source>
        <dbReference type="SAM" id="Phobius"/>
    </source>
</evidence>
<keyword evidence="3 6" id="KW-1133">Transmembrane helix</keyword>
<feature type="transmembrane region" description="Helical" evidence="6">
    <location>
        <begin position="262"/>
        <end position="280"/>
    </location>
</feature>
<feature type="region of interest" description="Disordered" evidence="5">
    <location>
        <begin position="330"/>
        <end position="356"/>
    </location>
</feature>
<reference evidence="7 8" key="1">
    <citation type="submission" date="2014-06" db="EMBL/GenBank/DDBJ databases">
        <title>The Genome of the Aflatoxigenic Filamentous Fungus Aspergillus nomius.</title>
        <authorList>
            <person name="Moore M.G."/>
            <person name="Shannon B.M."/>
            <person name="Brian M.M."/>
        </authorList>
    </citation>
    <scope>NUCLEOTIDE SEQUENCE [LARGE SCALE GENOMIC DNA]</scope>
    <source>
        <strain evidence="7 8">NRRL 13137</strain>
    </source>
</reference>
<dbReference type="Pfam" id="PF04479">
    <property type="entry name" value="RTA1"/>
    <property type="match status" value="1"/>
</dbReference>
<name>A0A0L1JCB8_ASPN3</name>
<dbReference type="RefSeq" id="XP_015410344.1">
    <property type="nucleotide sequence ID" value="XM_015548414.1"/>
</dbReference>